<keyword evidence="2" id="KW-1185">Reference proteome</keyword>
<comment type="caution">
    <text evidence="1">The sequence shown here is derived from an EMBL/GenBank/DDBJ whole genome shotgun (WGS) entry which is preliminary data.</text>
</comment>
<dbReference type="EMBL" id="BPLR01011751">
    <property type="protein sequence ID" value="GIY48780.1"/>
    <property type="molecule type" value="Genomic_DNA"/>
</dbReference>
<protein>
    <submittedName>
        <fullName evidence="1">Uncharacterized protein</fullName>
    </submittedName>
</protein>
<gene>
    <name evidence="1" type="ORF">CEXT_316491</name>
</gene>
<organism evidence="1 2">
    <name type="scientific">Caerostris extrusa</name>
    <name type="common">Bark spider</name>
    <name type="synonym">Caerostris bankana</name>
    <dbReference type="NCBI Taxonomy" id="172846"/>
    <lineage>
        <taxon>Eukaryota</taxon>
        <taxon>Metazoa</taxon>
        <taxon>Ecdysozoa</taxon>
        <taxon>Arthropoda</taxon>
        <taxon>Chelicerata</taxon>
        <taxon>Arachnida</taxon>
        <taxon>Araneae</taxon>
        <taxon>Araneomorphae</taxon>
        <taxon>Entelegynae</taxon>
        <taxon>Araneoidea</taxon>
        <taxon>Araneidae</taxon>
        <taxon>Caerostris</taxon>
    </lineage>
</organism>
<proteinExistence type="predicted"/>
<name>A0AAV4TQJ9_CAEEX</name>
<accession>A0AAV4TQJ9</accession>
<dbReference type="AlphaFoldDB" id="A0AAV4TQJ9"/>
<evidence type="ECO:0000313" key="1">
    <source>
        <dbReference type="EMBL" id="GIY48780.1"/>
    </source>
</evidence>
<dbReference type="Proteomes" id="UP001054945">
    <property type="component" value="Unassembled WGS sequence"/>
</dbReference>
<evidence type="ECO:0000313" key="2">
    <source>
        <dbReference type="Proteomes" id="UP001054945"/>
    </source>
</evidence>
<reference evidence="1 2" key="1">
    <citation type="submission" date="2021-06" db="EMBL/GenBank/DDBJ databases">
        <title>Caerostris extrusa draft genome.</title>
        <authorList>
            <person name="Kono N."/>
            <person name="Arakawa K."/>
        </authorList>
    </citation>
    <scope>NUCLEOTIDE SEQUENCE [LARGE SCALE GENOMIC DNA]</scope>
</reference>
<sequence length="72" mass="7900">MDVSTLAAGVIPLRDTILGFVPRFTKCPAASFGNDQGGKLDRRHCAVCAGGVKRIKGRIVHADRKYQERAFR</sequence>